<evidence type="ECO:0008006" key="3">
    <source>
        <dbReference type="Google" id="ProtNLM"/>
    </source>
</evidence>
<protein>
    <recommendedName>
        <fullName evidence="3">DUF3108 domain-containing protein</fullName>
    </recommendedName>
</protein>
<sequence length="271" mass="29274">MNRMNPLRLPGPRSRTDAAPAERGARVRRALATLVAVLAAGASAGAATPATPLPAASAASADTEWQPSIDLRYALRGHYFIGLRGSGAFVWQHDGDRYRVALTGSSLVDFAYTSTGRIDGARLAPDRYVEQVLTRRKVVDFDRAAGVLRFTAISGTMPLPPRLQDSASVFMQLAHQLRTDPALFAAGRHMAFVVARPSGTTTWDFTVVGHDLVRTGAGELSCWHLRHAPSGGSLGAEVWLAPSLNDLPVQIRLEKDGGDYLLFTLREVHRP</sequence>
<feature type="region of interest" description="Disordered" evidence="1">
    <location>
        <begin position="1"/>
        <end position="23"/>
    </location>
</feature>
<dbReference type="AlphaFoldDB" id="A0A1J5RWH7"/>
<dbReference type="InterPro" id="IPR006311">
    <property type="entry name" value="TAT_signal"/>
</dbReference>
<name>A0A1J5RWH7_9ZZZZ</name>
<comment type="caution">
    <text evidence="2">The sequence shown here is derived from an EMBL/GenBank/DDBJ whole genome shotgun (WGS) entry which is preliminary data.</text>
</comment>
<dbReference type="PROSITE" id="PS51318">
    <property type="entry name" value="TAT"/>
    <property type="match status" value="1"/>
</dbReference>
<dbReference type="EMBL" id="MLJW01000095">
    <property type="protein sequence ID" value="OIR00481.1"/>
    <property type="molecule type" value="Genomic_DNA"/>
</dbReference>
<accession>A0A1J5RWH7</accession>
<dbReference type="InterPro" id="IPR021457">
    <property type="entry name" value="DUF3108"/>
</dbReference>
<gene>
    <name evidence="2" type="ORF">GALL_175460</name>
</gene>
<organism evidence="2">
    <name type="scientific">mine drainage metagenome</name>
    <dbReference type="NCBI Taxonomy" id="410659"/>
    <lineage>
        <taxon>unclassified sequences</taxon>
        <taxon>metagenomes</taxon>
        <taxon>ecological metagenomes</taxon>
    </lineage>
</organism>
<evidence type="ECO:0000256" key="1">
    <source>
        <dbReference type="SAM" id="MobiDB-lite"/>
    </source>
</evidence>
<evidence type="ECO:0000313" key="2">
    <source>
        <dbReference type="EMBL" id="OIR00481.1"/>
    </source>
</evidence>
<reference evidence="2" key="1">
    <citation type="submission" date="2016-10" db="EMBL/GenBank/DDBJ databases">
        <title>Sequence of Gallionella enrichment culture.</title>
        <authorList>
            <person name="Poehlein A."/>
            <person name="Muehling M."/>
            <person name="Daniel R."/>
        </authorList>
    </citation>
    <scope>NUCLEOTIDE SEQUENCE</scope>
</reference>
<dbReference type="Pfam" id="PF11306">
    <property type="entry name" value="DUF3108"/>
    <property type="match status" value="1"/>
</dbReference>
<proteinExistence type="predicted"/>